<dbReference type="InterPro" id="IPR035976">
    <property type="entry name" value="Sushi/SCR/CCP_sf"/>
</dbReference>
<evidence type="ECO:0000256" key="2">
    <source>
        <dbReference type="PROSITE-ProRule" id="PRU00302"/>
    </source>
</evidence>
<name>A0ABY7G721_MYAAR</name>
<keyword evidence="5" id="KW-1185">Reference proteome</keyword>
<evidence type="ECO:0000313" key="4">
    <source>
        <dbReference type="EMBL" id="WAR29732.1"/>
    </source>
</evidence>
<dbReference type="SUPFAM" id="SSF57535">
    <property type="entry name" value="Complement control module/SCR domain"/>
    <property type="match status" value="1"/>
</dbReference>
<protein>
    <recommendedName>
        <fullName evidence="3">Sushi domain-containing protein</fullName>
    </recommendedName>
</protein>
<keyword evidence="2" id="KW-0768">Sushi</keyword>
<proteinExistence type="predicted"/>
<dbReference type="Proteomes" id="UP001164746">
    <property type="component" value="Chromosome 16"/>
</dbReference>
<dbReference type="PROSITE" id="PS50923">
    <property type="entry name" value="SUSHI"/>
    <property type="match status" value="1"/>
</dbReference>
<evidence type="ECO:0000259" key="3">
    <source>
        <dbReference type="PROSITE" id="PS50923"/>
    </source>
</evidence>
<dbReference type="InterPro" id="IPR000436">
    <property type="entry name" value="Sushi_SCR_CCP_dom"/>
</dbReference>
<sequence>MATNGGWKAVNVSVALTCTNVPCLEFVLSKHPSGNVNHDYETVSTTNESACFLACFDIPYCRTFRYSSGTTTYGSFVTYTCVSGYIPTGDDRFTCADTGQWTGNGFSCEGCGFPPNVSSATYTLTSGTNYDSVANYVCVTGRSDNDN</sequence>
<feature type="domain" description="Sushi" evidence="3">
    <location>
        <begin position="53"/>
        <end position="110"/>
    </location>
</feature>
<gene>
    <name evidence="4" type="ORF">MAR_003300</name>
</gene>
<comment type="caution">
    <text evidence="2">Lacks conserved residue(s) required for the propagation of feature annotation.</text>
</comment>
<reference evidence="4" key="1">
    <citation type="submission" date="2022-11" db="EMBL/GenBank/DDBJ databases">
        <title>Centuries of genome instability and evolution in soft-shell clam transmissible cancer (bioRxiv).</title>
        <authorList>
            <person name="Hart S.F.M."/>
            <person name="Yonemitsu M.A."/>
            <person name="Giersch R.M."/>
            <person name="Beal B.F."/>
            <person name="Arriagada G."/>
            <person name="Davis B.W."/>
            <person name="Ostrander E.A."/>
            <person name="Goff S.P."/>
            <person name="Metzger M.J."/>
        </authorList>
    </citation>
    <scope>NUCLEOTIDE SEQUENCE</scope>
    <source>
        <strain evidence="4">MELC-2E11</strain>
        <tissue evidence="4">Siphon/mantle</tissue>
    </source>
</reference>
<dbReference type="EMBL" id="CP111027">
    <property type="protein sequence ID" value="WAR29732.1"/>
    <property type="molecule type" value="Genomic_DNA"/>
</dbReference>
<feature type="disulfide bond" evidence="2">
    <location>
        <begin position="81"/>
        <end position="108"/>
    </location>
</feature>
<organism evidence="4 5">
    <name type="scientific">Mya arenaria</name>
    <name type="common">Soft-shell clam</name>
    <dbReference type="NCBI Taxonomy" id="6604"/>
    <lineage>
        <taxon>Eukaryota</taxon>
        <taxon>Metazoa</taxon>
        <taxon>Spiralia</taxon>
        <taxon>Lophotrochozoa</taxon>
        <taxon>Mollusca</taxon>
        <taxon>Bivalvia</taxon>
        <taxon>Autobranchia</taxon>
        <taxon>Heteroconchia</taxon>
        <taxon>Euheterodonta</taxon>
        <taxon>Imparidentia</taxon>
        <taxon>Neoheterodontei</taxon>
        <taxon>Myida</taxon>
        <taxon>Myoidea</taxon>
        <taxon>Myidae</taxon>
        <taxon>Mya</taxon>
    </lineage>
</organism>
<accession>A0ABY7G721</accession>
<evidence type="ECO:0000313" key="5">
    <source>
        <dbReference type="Proteomes" id="UP001164746"/>
    </source>
</evidence>
<dbReference type="CDD" id="cd00033">
    <property type="entry name" value="CCP"/>
    <property type="match status" value="1"/>
</dbReference>
<dbReference type="Pfam" id="PF00084">
    <property type="entry name" value="Sushi"/>
    <property type="match status" value="1"/>
</dbReference>
<dbReference type="Gene3D" id="2.10.70.10">
    <property type="entry name" value="Complement Module, domain 1"/>
    <property type="match status" value="1"/>
</dbReference>
<evidence type="ECO:0000256" key="1">
    <source>
        <dbReference type="ARBA" id="ARBA00023157"/>
    </source>
</evidence>
<keyword evidence="1 2" id="KW-1015">Disulfide bond</keyword>